<protein>
    <recommendedName>
        <fullName evidence="3">DUF2267 domain-containing protein</fullName>
    </recommendedName>
</protein>
<evidence type="ECO:0000313" key="1">
    <source>
        <dbReference type="EMBL" id="ELS58112.1"/>
    </source>
</evidence>
<dbReference type="Pfam" id="PF10025">
    <property type="entry name" value="DUF2267"/>
    <property type="match status" value="1"/>
</dbReference>
<comment type="caution">
    <text evidence="1">The sequence shown here is derived from an EMBL/GenBank/DDBJ whole genome shotgun (WGS) entry which is preliminary data.</text>
</comment>
<gene>
    <name evidence="1" type="ORF">STVIR_0897</name>
</gene>
<evidence type="ECO:0008006" key="3">
    <source>
        <dbReference type="Google" id="ProtNLM"/>
    </source>
</evidence>
<dbReference type="Gene3D" id="1.10.490.110">
    <property type="entry name" value="Uncharacterized conserved protein DUF2267"/>
    <property type="match status" value="1"/>
</dbReference>
<dbReference type="Proteomes" id="UP000011205">
    <property type="component" value="Unassembled WGS sequence"/>
</dbReference>
<dbReference type="EMBL" id="AMLP01000037">
    <property type="protein sequence ID" value="ELS58112.1"/>
    <property type="molecule type" value="Genomic_DNA"/>
</dbReference>
<evidence type="ECO:0000313" key="2">
    <source>
        <dbReference type="Proteomes" id="UP000011205"/>
    </source>
</evidence>
<proteinExistence type="predicted"/>
<dbReference type="RefSeq" id="WP_003996242.1">
    <property type="nucleotide sequence ID" value="NZ_AMLP01000037.1"/>
</dbReference>
<dbReference type="PATRIC" id="fig|1160705.3.peg.895"/>
<name>L8PRS6_STRVR</name>
<sequence>MPYKEFLAAVRARGAYDDLDEAARVTRAVLSTLGARLQPAVAEHLADQLPTGVGAALTDVGDRGRTWGVGEFVRQVAVASGDDQEAARAHAEAVLTVLGETVSGGELNKIISRLPARYAELFGHAELT</sequence>
<dbReference type="AlphaFoldDB" id="L8PRS6"/>
<dbReference type="InterPro" id="IPR038282">
    <property type="entry name" value="DUF2267_sf"/>
</dbReference>
<reference evidence="1 2" key="1">
    <citation type="journal article" date="2013" name="Genome Announc.">
        <title>Draft Genome Sequence of Streptomyces viridochromogenes Strain Tu57, Producer of Avilamycin.</title>
        <authorList>
            <person name="Gruning B.A."/>
            <person name="Erxleben A."/>
            <person name="Hahnlein A."/>
            <person name="Gunther S."/>
        </authorList>
    </citation>
    <scope>NUCLEOTIDE SEQUENCE [LARGE SCALE GENOMIC DNA]</scope>
    <source>
        <strain evidence="1 2">Tue57</strain>
    </source>
</reference>
<accession>L8PRS6</accession>
<dbReference type="InterPro" id="IPR018727">
    <property type="entry name" value="DUF2267"/>
</dbReference>
<organism evidence="1 2">
    <name type="scientific">Streptomyces viridochromogenes Tue57</name>
    <dbReference type="NCBI Taxonomy" id="1160705"/>
    <lineage>
        <taxon>Bacteria</taxon>
        <taxon>Bacillati</taxon>
        <taxon>Actinomycetota</taxon>
        <taxon>Actinomycetes</taxon>
        <taxon>Kitasatosporales</taxon>
        <taxon>Streptomycetaceae</taxon>
        <taxon>Streptomyces</taxon>
    </lineage>
</organism>